<organism evidence="8 9">
    <name type="scientific">Tritrichomonas foetus</name>
    <dbReference type="NCBI Taxonomy" id="1144522"/>
    <lineage>
        <taxon>Eukaryota</taxon>
        <taxon>Metamonada</taxon>
        <taxon>Parabasalia</taxon>
        <taxon>Tritrichomonadida</taxon>
        <taxon>Tritrichomonadidae</taxon>
        <taxon>Tritrichomonas</taxon>
    </lineage>
</organism>
<dbReference type="VEuPathDB" id="TrichDB:TRFO_31923"/>
<keyword evidence="6 7" id="KW-0472">Membrane</keyword>
<feature type="transmembrane region" description="Helical" evidence="7">
    <location>
        <begin position="249"/>
        <end position="271"/>
    </location>
</feature>
<feature type="transmembrane region" description="Helical" evidence="7">
    <location>
        <begin position="400"/>
        <end position="418"/>
    </location>
</feature>
<feature type="transmembrane region" description="Helical" evidence="7">
    <location>
        <begin position="361"/>
        <end position="380"/>
    </location>
</feature>
<dbReference type="InterPro" id="IPR004240">
    <property type="entry name" value="EMP70"/>
</dbReference>
<feature type="transmembrane region" description="Helical" evidence="7">
    <location>
        <begin position="313"/>
        <end position="340"/>
    </location>
</feature>
<dbReference type="GeneID" id="94842912"/>
<evidence type="ECO:0000256" key="6">
    <source>
        <dbReference type="ARBA" id="ARBA00023136"/>
    </source>
</evidence>
<comment type="similarity">
    <text evidence="2">Belongs to the nonaspanin (TM9SF) (TC 9.A.2) family.</text>
</comment>
<proteinExistence type="inferred from homology"/>
<evidence type="ECO:0000313" key="9">
    <source>
        <dbReference type="Proteomes" id="UP000179807"/>
    </source>
</evidence>
<feature type="transmembrane region" description="Helical" evidence="7">
    <location>
        <begin position="430"/>
        <end position="450"/>
    </location>
</feature>
<evidence type="ECO:0000256" key="1">
    <source>
        <dbReference type="ARBA" id="ARBA00004141"/>
    </source>
</evidence>
<dbReference type="RefSeq" id="XP_068354429.1">
    <property type="nucleotide sequence ID" value="XM_068508208.1"/>
</dbReference>
<feature type="transmembrane region" description="Helical" evidence="7">
    <location>
        <begin position="470"/>
        <end position="495"/>
    </location>
</feature>
<sequence>MIFLFFLFTNSVKHNEHLYASFVRPPKNPLEIYPFSFLPLCISEPVPGFLPESSRKCKKPIVDVPSNHFIPPQTWCTTELNPESRNFLNFLLSNQYQLLFNSGGQSASCFLGPNEYSIFTHFNFVFLKTLNEFSLAKIIPSNLINISEQFLGFTYETSFISTPRVAHEHPIINSFIIGAFCVAVILFIALLIPAHGKHTYIIVTRMPSHTFPLVVMCGSGSGILGLSLTLRACFKVINGQDFSKYEFIIPLIISAFTTSVVTSMLCAIWRLKDVASALYFAPLLFPSICVALLFTVQWISVSVESCISIPLNYIFYFIVTVVFVMIPTNLIGSLITAAIFRPRFHSTQKVKIAVRRFSRSRRHFMTTANSLIFFLTFPIYQLVTDNVEYGKIPLSNLTTYLFIITYILSAVVVGISTISIKCEKEGDWAWFSFLSSAGASVSIWIISNFWSVFVLGQTSTLQVTLYPTFTALICIGLALLSGSISVLTSQVWIVLKGIPMKKP</sequence>
<evidence type="ECO:0000256" key="7">
    <source>
        <dbReference type="SAM" id="Phobius"/>
    </source>
</evidence>
<name>A0A1J4JVJ6_9EUKA</name>
<comment type="caution">
    <text evidence="8">The sequence shown here is derived from an EMBL/GenBank/DDBJ whole genome shotgun (WGS) entry which is preliminary data.</text>
</comment>
<keyword evidence="5 7" id="KW-1133">Transmembrane helix</keyword>
<dbReference type="OrthoDB" id="10629021at2759"/>
<reference evidence="8" key="1">
    <citation type="submission" date="2016-10" db="EMBL/GenBank/DDBJ databases">
        <authorList>
            <person name="Benchimol M."/>
            <person name="Almeida L.G."/>
            <person name="Vasconcelos A.T."/>
            <person name="Perreira-Neves A."/>
            <person name="Rosa I.A."/>
            <person name="Tasca T."/>
            <person name="Bogo M.R."/>
            <person name="de Souza W."/>
        </authorList>
    </citation>
    <scope>NUCLEOTIDE SEQUENCE [LARGE SCALE GENOMIC DNA]</scope>
    <source>
        <strain evidence="8">K</strain>
    </source>
</reference>
<feature type="transmembrane region" description="Helical" evidence="7">
    <location>
        <begin position="278"/>
        <end position="301"/>
    </location>
</feature>
<dbReference type="EMBL" id="MLAK01000918">
    <property type="protein sequence ID" value="OHT01293.1"/>
    <property type="molecule type" value="Genomic_DNA"/>
</dbReference>
<dbReference type="AlphaFoldDB" id="A0A1J4JVJ6"/>
<feature type="transmembrane region" description="Helical" evidence="7">
    <location>
        <begin position="213"/>
        <end position="237"/>
    </location>
</feature>
<evidence type="ECO:0000256" key="2">
    <source>
        <dbReference type="ARBA" id="ARBA00005227"/>
    </source>
</evidence>
<dbReference type="Proteomes" id="UP000179807">
    <property type="component" value="Unassembled WGS sequence"/>
</dbReference>
<keyword evidence="4" id="KW-0732">Signal</keyword>
<evidence type="ECO:0000256" key="5">
    <source>
        <dbReference type="ARBA" id="ARBA00022989"/>
    </source>
</evidence>
<protein>
    <submittedName>
        <fullName evidence="8">Uncharacterized protein</fullName>
    </submittedName>
</protein>
<comment type="subcellular location">
    <subcellularLocation>
        <location evidence="1">Membrane</location>
        <topology evidence="1">Multi-pass membrane protein</topology>
    </subcellularLocation>
</comment>
<dbReference type="Pfam" id="PF02990">
    <property type="entry name" value="EMP70"/>
    <property type="match status" value="1"/>
</dbReference>
<evidence type="ECO:0000313" key="8">
    <source>
        <dbReference type="EMBL" id="OHT01293.1"/>
    </source>
</evidence>
<dbReference type="GO" id="GO:0016020">
    <property type="term" value="C:membrane"/>
    <property type="evidence" value="ECO:0007669"/>
    <property type="project" value="UniProtKB-SubCell"/>
</dbReference>
<accession>A0A1J4JVJ6</accession>
<keyword evidence="3 7" id="KW-0812">Transmembrane</keyword>
<keyword evidence="9" id="KW-1185">Reference proteome</keyword>
<gene>
    <name evidence="8" type="ORF">TRFO_31923</name>
</gene>
<feature type="transmembrane region" description="Helical" evidence="7">
    <location>
        <begin position="171"/>
        <end position="192"/>
    </location>
</feature>
<evidence type="ECO:0000256" key="3">
    <source>
        <dbReference type="ARBA" id="ARBA00022692"/>
    </source>
</evidence>
<evidence type="ECO:0000256" key="4">
    <source>
        <dbReference type="ARBA" id="ARBA00022729"/>
    </source>
</evidence>